<dbReference type="Gene3D" id="3.30.1360.120">
    <property type="entry name" value="Probable tRNA modification gtpase trme, domain 1"/>
    <property type="match status" value="1"/>
</dbReference>
<evidence type="ECO:0000256" key="1">
    <source>
        <dbReference type="ARBA" id="ARBA00004305"/>
    </source>
</evidence>
<dbReference type="InterPro" id="IPR045179">
    <property type="entry name" value="YgfZ/GcvT"/>
</dbReference>
<reference evidence="8 9" key="1">
    <citation type="journal article" date="2024" name="Commun. Biol.">
        <title>Comparative genomic analysis of thermophilic fungi reveals convergent evolutionary adaptations and gene losses.</title>
        <authorList>
            <person name="Steindorff A.S."/>
            <person name="Aguilar-Pontes M.V."/>
            <person name="Robinson A.J."/>
            <person name="Andreopoulos B."/>
            <person name="LaButti K."/>
            <person name="Kuo A."/>
            <person name="Mondo S."/>
            <person name="Riley R."/>
            <person name="Otillar R."/>
            <person name="Haridas S."/>
            <person name="Lipzen A."/>
            <person name="Grimwood J."/>
            <person name="Schmutz J."/>
            <person name="Clum A."/>
            <person name="Reid I.D."/>
            <person name="Moisan M.C."/>
            <person name="Butler G."/>
            <person name="Nguyen T.T.M."/>
            <person name="Dewar K."/>
            <person name="Conant G."/>
            <person name="Drula E."/>
            <person name="Henrissat B."/>
            <person name="Hansel C."/>
            <person name="Singer S."/>
            <person name="Hutchinson M.I."/>
            <person name="de Vries R.P."/>
            <person name="Natvig D.O."/>
            <person name="Powell A.J."/>
            <person name="Tsang A."/>
            <person name="Grigoriev I.V."/>
        </authorList>
    </citation>
    <scope>NUCLEOTIDE SEQUENCE [LARGE SCALE GENOMIC DNA]</scope>
    <source>
        <strain evidence="8 9">CBS 620.91</strain>
    </source>
</reference>
<evidence type="ECO:0000256" key="3">
    <source>
        <dbReference type="ARBA" id="ARBA00023128"/>
    </source>
</evidence>
<feature type="domain" description="CAF17 C-terminal" evidence="7">
    <location>
        <begin position="405"/>
        <end position="478"/>
    </location>
</feature>
<proteinExistence type="inferred from homology"/>
<evidence type="ECO:0000256" key="6">
    <source>
        <dbReference type="SAM" id="MobiDB-lite"/>
    </source>
</evidence>
<feature type="region of interest" description="Disordered" evidence="6">
    <location>
        <begin position="57"/>
        <end position="80"/>
    </location>
</feature>
<evidence type="ECO:0000256" key="4">
    <source>
        <dbReference type="ARBA" id="ARBA00093447"/>
    </source>
</evidence>
<dbReference type="EMBL" id="JAZGSY010000387">
    <property type="protein sequence ID" value="KAL1836631.1"/>
    <property type="molecule type" value="Genomic_DNA"/>
</dbReference>
<comment type="similarity">
    <text evidence="4">Belongs to the GcvT family. CAF17/IBA57 subfamily.</text>
</comment>
<dbReference type="NCBIfam" id="TIGR03317">
    <property type="entry name" value="ygfZ_signature"/>
    <property type="match status" value="1"/>
</dbReference>
<evidence type="ECO:0000256" key="2">
    <source>
        <dbReference type="ARBA" id="ARBA00022946"/>
    </source>
</evidence>
<feature type="region of interest" description="Disordered" evidence="6">
    <location>
        <begin position="249"/>
        <end position="272"/>
    </location>
</feature>
<dbReference type="PANTHER" id="PTHR22602">
    <property type="entry name" value="TRANSFERASE CAF17, MITOCHONDRIAL-RELATED"/>
    <property type="match status" value="1"/>
</dbReference>
<accession>A0ABR3V4I7</accession>
<dbReference type="PANTHER" id="PTHR22602:SF0">
    <property type="entry name" value="TRANSFERASE CAF17, MITOCHONDRIAL-RELATED"/>
    <property type="match status" value="1"/>
</dbReference>
<evidence type="ECO:0000259" key="7">
    <source>
        <dbReference type="Pfam" id="PF25455"/>
    </source>
</evidence>
<dbReference type="InterPro" id="IPR017703">
    <property type="entry name" value="YgfZ/GCV_T_CS"/>
</dbReference>
<evidence type="ECO:0000313" key="8">
    <source>
        <dbReference type="EMBL" id="KAL1836631.1"/>
    </source>
</evidence>
<dbReference type="Pfam" id="PF25455">
    <property type="entry name" value="Beta-barrel_CAF17_C"/>
    <property type="match status" value="1"/>
</dbReference>
<gene>
    <name evidence="8" type="ORF">VTJ49DRAFT_4865</name>
</gene>
<dbReference type="Proteomes" id="UP001583172">
    <property type="component" value="Unassembled WGS sequence"/>
</dbReference>
<sequence>MQPARRVLRSASSSSAAAATAAHGPFFLNCRGCRRLLQQQQHRRAFSHTLPRLSVTASTDATAPPVVPPAEPPAAPAPRGLARLTSRRLISVSGPDAARYLQGVITANLFPGASSAKSASPDLHHLRRDAGFYAAFLTAQGRVLHDVFIYRDPRRVSEDDASGKTSWLVEVDAAEAGRLQQHIRRYKLRARFDVRLVDEDEVGVWQAWDDSASLSFSPSPSPSPATLLTIIPDPRAPNLGHRILTFSSSSSSTNAEETIHQSLPSATPPPPPLVPEVAYTLRRYLHGIPEGPHELPPAQALPHESNMDLVPDAIDFRKGCYVGQELTVRTEHRGVVRKRVLPCLLYPAEDGEGPASGEAPQEVSSVLAGLYRPYFTSSAAAGGNESGSHLTASMLPTEASIGRANKSGRSAGKWLSGIGNVGLALCRLEIMTDVVLPGETGGTGASYSPGDEFVVGLGSDGSGEGGKVKIKAFVPEWLRRGLAEKGGR</sequence>
<comment type="subcellular location">
    <subcellularLocation>
        <location evidence="1">Mitochondrion matrix</location>
    </subcellularLocation>
</comment>
<dbReference type="InterPro" id="IPR057460">
    <property type="entry name" value="CAF17_C"/>
</dbReference>
<name>A0ABR3V4I7_HUMIN</name>
<comment type="caution">
    <text evidence="8">The sequence shown here is derived from an EMBL/GenBank/DDBJ whole genome shotgun (WGS) entry which is preliminary data.</text>
</comment>
<keyword evidence="2" id="KW-0809">Transit peptide</keyword>
<evidence type="ECO:0000313" key="9">
    <source>
        <dbReference type="Proteomes" id="UP001583172"/>
    </source>
</evidence>
<keyword evidence="9" id="KW-1185">Reference proteome</keyword>
<protein>
    <recommendedName>
        <fullName evidence="5">Iron-sulfur cluster assembly factor IBA57 homolog, mitochondrial</fullName>
    </recommendedName>
</protein>
<evidence type="ECO:0000256" key="5">
    <source>
        <dbReference type="ARBA" id="ARBA00093637"/>
    </source>
</evidence>
<keyword evidence="3" id="KW-0496">Mitochondrion</keyword>
<dbReference type="SUPFAM" id="SSF103025">
    <property type="entry name" value="Folate-binding domain"/>
    <property type="match status" value="1"/>
</dbReference>
<dbReference type="InterPro" id="IPR027266">
    <property type="entry name" value="TrmE/GcvT-like"/>
</dbReference>
<organism evidence="8 9">
    <name type="scientific">Humicola insolens</name>
    <name type="common">Soft-rot fungus</name>
    <dbReference type="NCBI Taxonomy" id="85995"/>
    <lineage>
        <taxon>Eukaryota</taxon>
        <taxon>Fungi</taxon>
        <taxon>Dikarya</taxon>
        <taxon>Ascomycota</taxon>
        <taxon>Pezizomycotina</taxon>
        <taxon>Sordariomycetes</taxon>
        <taxon>Sordariomycetidae</taxon>
        <taxon>Sordariales</taxon>
        <taxon>Chaetomiaceae</taxon>
        <taxon>Mycothermus</taxon>
    </lineage>
</organism>
<feature type="compositionally biased region" description="Pro residues" evidence="6">
    <location>
        <begin position="65"/>
        <end position="76"/>
    </location>
</feature>